<dbReference type="GO" id="GO:0008781">
    <property type="term" value="F:N-acylneuraminate cytidylyltransferase activity"/>
    <property type="evidence" value="ECO:0007669"/>
    <property type="project" value="TreeGrafter"/>
</dbReference>
<dbReference type="SUPFAM" id="SSF53448">
    <property type="entry name" value="Nucleotide-diphospho-sugar transferases"/>
    <property type="match status" value="1"/>
</dbReference>
<dbReference type="PANTHER" id="PTHR21485">
    <property type="entry name" value="HAD SUPERFAMILY MEMBERS CMAS AND KDSC"/>
    <property type="match status" value="1"/>
</dbReference>
<dbReference type="AlphaFoldDB" id="A0A6J7P5B7"/>
<name>A0A6J7P5B7_9ZZZZ</name>
<sequence length="226" mass="24437">MTNVLGLIPARGGSKSIPGKNLVDLGGRPLIAWTIESALNSSLSKVIVSTDSIEIATVCESLGAQVPFMRPEKISTDDSLSIDVVIHALDTLQEDFDSVMLLQPTSPFRSVSDIDDAIKLLFEADSVISVEAVGGKHPARMKFVDTDGYLVDPSFAEDVENMPRQQLSPLYIRSGAIYLTKVDSIRQRTFKGSKSKALIMPSSRSINIDSEFDLQIARALLAGGLL</sequence>
<dbReference type="Gene3D" id="3.90.550.10">
    <property type="entry name" value="Spore Coat Polysaccharide Biosynthesis Protein SpsA, Chain A"/>
    <property type="match status" value="1"/>
</dbReference>
<dbReference type="EMBL" id="CAFBOV010000099">
    <property type="protein sequence ID" value="CAB4997214.1"/>
    <property type="molecule type" value="Genomic_DNA"/>
</dbReference>
<dbReference type="EMBL" id="CAEZWU010000121">
    <property type="protein sequence ID" value="CAB4671991.1"/>
    <property type="molecule type" value="Genomic_DNA"/>
</dbReference>
<organism evidence="2">
    <name type="scientific">freshwater metagenome</name>
    <dbReference type="NCBI Taxonomy" id="449393"/>
    <lineage>
        <taxon>unclassified sequences</taxon>
        <taxon>metagenomes</taxon>
        <taxon>ecological metagenomes</taxon>
    </lineage>
</organism>
<dbReference type="PANTHER" id="PTHR21485:SF6">
    <property type="entry name" value="N-ACYLNEURAMINATE CYTIDYLYLTRANSFERASE-RELATED"/>
    <property type="match status" value="1"/>
</dbReference>
<protein>
    <submittedName>
        <fullName evidence="2">Unannotated protein</fullName>
    </submittedName>
</protein>
<dbReference type="InterPro" id="IPR050793">
    <property type="entry name" value="CMP-NeuNAc_synthase"/>
</dbReference>
<evidence type="ECO:0000313" key="1">
    <source>
        <dbReference type="EMBL" id="CAB4671991.1"/>
    </source>
</evidence>
<accession>A0A6J7P5B7</accession>
<proteinExistence type="predicted"/>
<dbReference type="InterPro" id="IPR029044">
    <property type="entry name" value="Nucleotide-diphossugar_trans"/>
</dbReference>
<evidence type="ECO:0000313" key="2">
    <source>
        <dbReference type="EMBL" id="CAB4997214.1"/>
    </source>
</evidence>
<dbReference type="InterPro" id="IPR003329">
    <property type="entry name" value="Cytidylyl_trans"/>
</dbReference>
<gene>
    <name evidence="1" type="ORF">UFOPK2292_00859</name>
    <name evidence="2" type="ORF">UFOPK4020_00608</name>
</gene>
<reference evidence="2" key="1">
    <citation type="submission" date="2020-05" db="EMBL/GenBank/DDBJ databases">
        <authorList>
            <person name="Chiriac C."/>
            <person name="Salcher M."/>
            <person name="Ghai R."/>
            <person name="Kavagutti S V."/>
        </authorList>
    </citation>
    <scope>NUCLEOTIDE SEQUENCE</scope>
</reference>
<dbReference type="CDD" id="cd02513">
    <property type="entry name" value="CMP-NeuAc_Synthase"/>
    <property type="match status" value="1"/>
</dbReference>
<dbReference type="Pfam" id="PF02348">
    <property type="entry name" value="CTP_transf_3"/>
    <property type="match status" value="1"/>
</dbReference>